<dbReference type="PROSITE" id="PS01234">
    <property type="entry name" value="GATB"/>
    <property type="match status" value="1"/>
</dbReference>
<dbReference type="GO" id="GO:0005524">
    <property type="term" value="F:ATP binding"/>
    <property type="evidence" value="ECO:0007669"/>
    <property type="project" value="UniProtKB-KW"/>
</dbReference>
<dbReference type="GO" id="GO:0050567">
    <property type="term" value="F:glutaminyl-tRNA synthase (glutamine-hydrolyzing) activity"/>
    <property type="evidence" value="ECO:0007669"/>
    <property type="project" value="UniProtKB-UniRule"/>
</dbReference>
<dbReference type="InterPro" id="IPR017959">
    <property type="entry name" value="Asn/Gln-tRNA_amidoTrfase_suB/E"/>
</dbReference>
<keyword evidence="3 10" id="KW-0436">Ligase</keyword>
<reference evidence="12 13" key="1">
    <citation type="journal article" date="2017" name="ISME J.">
        <title>Potential for microbial H2 and metal transformations associated with novel bacteria and archaea in deep terrestrial subsurface sediments.</title>
        <authorList>
            <person name="Hernsdorf A.W."/>
            <person name="Amano Y."/>
            <person name="Miyakawa K."/>
            <person name="Ise K."/>
            <person name="Suzuki Y."/>
            <person name="Anantharaman K."/>
            <person name="Probst A."/>
            <person name="Burstein D."/>
            <person name="Thomas B.C."/>
            <person name="Banfield J.F."/>
        </authorList>
    </citation>
    <scope>NUCLEOTIDE SEQUENCE [LARGE SCALE GENOMIC DNA]</scope>
    <source>
        <strain evidence="12">HGW-Kuenenbacteria-1</strain>
    </source>
</reference>
<sequence>MYLPIIGLEIHIQLKTKSKMFCSCDNSGENQPPNTTICPVCMGFPGSLPVINRQAVEWTILMGLALDGKIAEFSKFDRKNYFYPDLPKGYQISQYDFPFVQNGYLIIPDLNKKIRINRIHLEEDAAKLQHSQNKKYSLVDFNRSSTPLMEVVTEPDFRTSQEAKNFLQELRLIARYQEISDADMEKGHLRCDANISLMPLKELDGINDFDAKKFLDKLYPKTEIKNLNSFKAVEKALEYEIRRQTKLWEQKNPPKEQTTRGWDENKEITVEQRTKEEAHDYRYFPEPDLPPLYIKEKKDDTNDSSKIILEQIRLQLKELPQQKRIRFMEEYGFTLDEVKILTENCALSYYTEQVISELREWFFSFDKIQEKQREKVWQENKEKLHKLAASWLINRLAKYLSNTKIKIPICLSKNDLEFWKKQSLKISPENFAELLCLIYKNKINQINAQKVLEKMFKTGADPSDIMREQGLEQVSDEIELENLVKKVIENNLEIVKEYKNGKESVLQFLIGQAMKESKGKANPQIIMEILKKIIIL</sequence>
<keyword evidence="4 10" id="KW-0547">Nucleotide-binding</keyword>
<dbReference type="Pfam" id="PF02637">
    <property type="entry name" value="GatB_Yqey"/>
    <property type="match status" value="1"/>
</dbReference>
<evidence type="ECO:0000256" key="8">
    <source>
        <dbReference type="ARBA" id="ARBA00047380"/>
    </source>
</evidence>
<dbReference type="Proteomes" id="UP000233414">
    <property type="component" value="Unassembled WGS sequence"/>
</dbReference>
<dbReference type="GO" id="GO:0006412">
    <property type="term" value="P:translation"/>
    <property type="evidence" value="ECO:0007669"/>
    <property type="project" value="UniProtKB-UniRule"/>
</dbReference>
<dbReference type="Pfam" id="PF02934">
    <property type="entry name" value="GatB_N"/>
    <property type="match status" value="1"/>
</dbReference>
<dbReference type="Gene3D" id="1.10.10.410">
    <property type="match status" value="1"/>
</dbReference>
<dbReference type="FunFam" id="1.10.10.410:FF:000001">
    <property type="entry name" value="Aspartyl/glutamyl-tRNA(Asn/Gln) amidotransferase subunit B"/>
    <property type="match status" value="1"/>
</dbReference>
<proteinExistence type="inferred from homology"/>
<evidence type="ECO:0000313" key="13">
    <source>
        <dbReference type="Proteomes" id="UP000233414"/>
    </source>
</evidence>
<dbReference type="AlphaFoldDB" id="A0A2N1UP65"/>
<dbReference type="InterPro" id="IPR004413">
    <property type="entry name" value="GatB"/>
</dbReference>
<evidence type="ECO:0000256" key="1">
    <source>
        <dbReference type="ARBA" id="ARBA00005306"/>
    </source>
</evidence>
<evidence type="ECO:0000256" key="10">
    <source>
        <dbReference type="HAMAP-Rule" id="MF_00121"/>
    </source>
</evidence>
<dbReference type="EC" id="6.3.5.-" evidence="10"/>
<accession>A0A2N1UP65</accession>
<dbReference type="SUPFAM" id="SSF89095">
    <property type="entry name" value="GatB/YqeY motif"/>
    <property type="match status" value="2"/>
</dbReference>
<evidence type="ECO:0000259" key="11">
    <source>
        <dbReference type="SMART" id="SM00845"/>
    </source>
</evidence>
<dbReference type="PANTHER" id="PTHR11659:SF0">
    <property type="entry name" value="GLUTAMYL-TRNA(GLN) AMIDOTRANSFERASE SUBUNIT B, MITOCHONDRIAL"/>
    <property type="match status" value="1"/>
</dbReference>
<evidence type="ECO:0000256" key="5">
    <source>
        <dbReference type="ARBA" id="ARBA00022840"/>
    </source>
</evidence>
<dbReference type="InterPro" id="IPR023168">
    <property type="entry name" value="GatB_Yqey_C_2"/>
</dbReference>
<evidence type="ECO:0000256" key="4">
    <source>
        <dbReference type="ARBA" id="ARBA00022741"/>
    </source>
</evidence>
<comment type="function">
    <text evidence="7 10">Allows the formation of correctly charged Asn-tRNA(Asn) or Gln-tRNA(Gln) through the transamidation of misacylated Asp-tRNA(Asn) or Glu-tRNA(Gln) in organisms which lack either or both of asparaginyl-tRNA or glutaminyl-tRNA synthetases. The reaction takes place in the presence of glutamine and ATP through an activated phospho-Asp-tRNA(Asn) or phospho-Glu-tRNA(Gln).</text>
</comment>
<dbReference type="EMBL" id="PGYQ01000001">
    <property type="protein sequence ID" value="PKL72679.1"/>
    <property type="molecule type" value="Genomic_DNA"/>
</dbReference>
<dbReference type="GO" id="GO:0070681">
    <property type="term" value="P:glutaminyl-tRNAGln biosynthesis via transamidation"/>
    <property type="evidence" value="ECO:0007669"/>
    <property type="project" value="TreeGrafter"/>
</dbReference>
<comment type="catalytic activity">
    <reaction evidence="9 10">
        <text>L-glutamyl-tRNA(Gln) + L-glutamine + ATP + H2O = L-glutaminyl-tRNA(Gln) + L-glutamate + ADP + phosphate + H(+)</text>
        <dbReference type="Rhea" id="RHEA:17521"/>
        <dbReference type="Rhea" id="RHEA-COMP:9681"/>
        <dbReference type="Rhea" id="RHEA-COMP:9684"/>
        <dbReference type="ChEBI" id="CHEBI:15377"/>
        <dbReference type="ChEBI" id="CHEBI:15378"/>
        <dbReference type="ChEBI" id="CHEBI:29985"/>
        <dbReference type="ChEBI" id="CHEBI:30616"/>
        <dbReference type="ChEBI" id="CHEBI:43474"/>
        <dbReference type="ChEBI" id="CHEBI:58359"/>
        <dbReference type="ChEBI" id="CHEBI:78520"/>
        <dbReference type="ChEBI" id="CHEBI:78521"/>
        <dbReference type="ChEBI" id="CHEBI:456216"/>
    </reaction>
</comment>
<dbReference type="InterPro" id="IPR018027">
    <property type="entry name" value="Asn/Gln_amidotransferase"/>
</dbReference>
<evidence type="ECO:0000256" key="9">
    <source>
        <dbReference type="ARBA" id="ARBA00047913"/>
    </source>
</evidence>
<name>A0A2N1UP65_9BACT</name>
<dbReference type="GO" id="GO:0016740">
    <property type="term" value="F:transferase activity"/>
    <property type="evidence" value="ECO:0007669"/>
    <property type="project" value="UniProtKB-KW"/>
</dbReference>
<comment type="caution">
    <text evidence="12">The sequence shown here is derived from an EMBL/GenBank/DDBJ whole genome shotgun (WGS) entry which is preliminary data.</text>
</comment>
<organism evidence="12 13">
    <name type="scientific">Candidatus Kuenenbacteria bacterium HGW-Kuenenbacteria-1</name>
    <dbReference type="NCBI Taxonomy" id="2013812"/>
    <lineage>
        <taxon>Bacteria</taxon>
        <taxon>Candidatus Kueneniibacteriota</taxon>
    </lineage>
</organism>
<dbReference type="InterPro" id="IPR014746">
    <property type="entry name" value="Gln_synth/guanido_kin_cat_dom"/>
</dbReference>
<keyword evidence="5 10" id="KW-0067">ATP-binding</keyword>
<dbReference type="NCBIfam" id="NF004014">
    <property type="entry name" value="PRK05477.1-4"/>
    <property type="match status" value="1"/>
</dbReference>
<comment type="similarity">
    <text evidence="1 10">Belongs to the GatB/GatE family. GatB subfamily.</text>
</comment>
<dbReference type="SUPFAM" id="SSF55931">
    <property type="entry name" value="Glutamine synthetase/guanido kinase"/>
    <property type="match status" value="1"/>
</dbReference>
<keyword evidence="6 10" id="KW-0648">Protein biosynthesis</keyword>
<protein>
    <recommendedName>
        <fullName evidence="10">Aspartyl/glutamyl-tRNA(Asn/Gln) amidotransferase subunit B</fullName>
        <shortName evidence="10">Asp/Glu-ADT subunit B</shortName>
        <ecNumber evidence="10">6.3.5.-</ecNumber>
    </recommendedName>
</protein>
<evidence type="ECO:0000256" key="3">
    <source>
        <dbReference type="ARBA" id="ARBA00022598"/>
    </source>
</evidence>
<dbReference type="NCBIfam" id="NF004012">
    <property type="entry name" value="PRK05477.1-2"/>
    <property type="match status" value="1"/>
</dbReference>
<keyword evidence="12" id="KW-0808">Transferase</keyword>
<dbReference type="SMART" id="SM00845">
    <property type="entry name" value="GatB_Yqey"/>
    <property type="match status" value="1"/>
</dbReference>
<evidence type="ECO:0000256" key="6">
    <source>
        <dbReference type="ARBA" id="ARBA00022917"/>
    </source>
</evidence>
<gene>
    <name evidence="10" type="primary">gatB</name>
    <name evidence="12" type="ORF">CVV26_00215</name>
</gene>
<dbReference type="GO" id="GO:0050566">
    <property type="term" value="F:asparaginyl-tRNA synthase (glutamine-hydrolyzing) activity"/>
    <property type="evidence" value="ECO:0007669"/>
    <property type="project" value="RHEA"/>
</dbReference>
<dbReference type="InterPro" id="IPR003789">
    <property type="entry name" value="Asn/Gln_tRNA_amidoTrase-B-like"/>
</dbReference>
<dbReference type="InterPro" id="IPR017958">
    <property type="entry name" value="Gln-tRNA_amidoTrfase_suB_CS"/>
</dbReference>
<comment type="subunit">
    <text evidence="2 10">Heterotrimer of A, B and C subunits.</text>
</comment>
<dbReference type="InterPro" id="IPR006075">
    <property type="entry name" value="Asn/Gln-tRNA_Trfase_suB/E_cat"/>
</dbReference>
<dbReference type="HAMAP" id="MF_00121">
    <property type="entry name" value="GatB"/>
    <property type="match status" value="1"/>
</dbReference>
<evidence type="ECO:0000256" key="7">
    <source>
        <dbReference type="ARBA" id="ARBA00024799"/>
    </source>
</evidence>
<evidence type="ECO:0000313" key="12">
    <source>
        <dbReference type="EMBL" id="PKL72679.1"/>
    </source>
</evidence>
<comment type="catalytic activity">
    <reaction evidence="8 10">
        <text>L-aspartyl-tRNA(Asn) + L-glutamine + ATP + H2O = L-asparaginyl-tRNA(Asn) + L-glutamate + ADP + phosphate + 2 H(+)</text>
        <dbReference type="Rhea" id="RHEA:14513"/>
        <dbReference type="Rhea" id="RHEA-COMP:9674"/>
        <dbReference type="Rhea" id="RHEA-COMP:9677"/>
        <dbReference type="ChEBI" id="CHEBI:15377"/>
        <dbReference type="ChEBI" id="CHEBI:15378"/>
        <dbReference type="ChEBI" id="CHEBI:29985"/>
        <dbReference type="ChEBI" id="CHEBI:30616"/>
        <dbReference type="ChEBI" id="CHEBI:43474"/>
        <dbReference type="ChEBI" id="CHEBI:58359"/>
        <dbReference type="ChEBI" id="CHEBI:78515"/>
        <dbReference type="ChEBI" id="CHEBI:78516"/>
        <dbReference type="ChEBI" id="CHEBI:456216"/>
    </reaction>
</comment>
<evidence type="ECO:0000256" key="2">
    <source>
        <dbReference type="ARBA" id="ARBA00011123"/>
    </source>
</evidence>
<feature type="domain" description="Asn/Gln amidotransferase" evidence="11">
    <location>
        <begin position="374"/>
        <end position="534"/>
    </location>
</feature>
<dbReference type="NCBIfam" id="TIGR00133">
    <property type="entry name" value="gatB"/>
    <property type="match status" value="1"/>
</dbReference>
<dbReference type="PANTHER" id="PTHR11659">
    <property type="entry name" value="GLUTAMYL-TRNA GLN AMIDOTRANSFERASE SUBUNIT B MITOCHONDRIAL AND PROKARYOTIC PET112-RELATED"/>
    <property type="match status" value="1"/>
</dbReference>